<keyword evidence="2" id="KW-0472">Membrane</keyword>
<evidence type="ECO:0000313" key="3">
    <source>
        <dbReference type="EMBL" id="UDL14006.1"/>
    </source>
</evidence>
<accession>A0A8K1P3J1</accession>
<reference evidence="3" key="1">
    <citation type="submission" date="2021-09" db="EMBL/GenBank/DDBJ databases">
        <authorList>
            <person name="Li N.N."/>
        </authorList>
    </citation>
    <scope>NUCLEOTIDE SEQUENCE</scope>
    <source>
        <strain evidence="3">Novel_29</strain>
    </source>
</reference>
<keyword evidence="1" id="KW-0175">Coiled coil</keyword>
<name>A0A8K1P3J1_9TOMB</name>
<organism evidence="3">
    <name type="scientific">Xiangshan tombus-like virus</name>
    <dbReference type="NCBI Taxonomy" id="2886240"/>
    <lineage>
        <taxon>Viruses</taxon>
        <taxon>Riboviria</taxon>
        <taxon>Orthornavirae</taxon>
        <taxon>Kitrinoviricota</taxon>
        <taxon>Tolucaviricetes</taxon>
        <taxon>Tolivirales</taxon>
        <taxon>Tombusviridae</taxon>
    </lineage>
</organism>
<keyword evidence="2" id="KW-0812">Transmembrane</keyword>
<evidence type="ECO:0000256" key="1">
    <source>
        <dbReference type="SAM" id="Coils"/>
    </source>
</evidence>
<protein>
    <submittedName>
        <fullName evidence="3">Uncharacterized protein</fullName>
    </submittedName>
</protein>
<keyword evidence="2" id="KW-1133">Transmembrane helix</keyword>
<sequence length="312" mass="34824">MANQENPQVAVAAVEAQPTNIIQRLFGMGGADRELAERIARAEGEALLLTQQRTAAEERARIERLQAEAAQRRRELTENAYFKLREAMIGKRLDNTWQAYASNIIRDYLDTNNELNPRNRVEVIEGAIKLYVQHLHSEEHLTVADILAMRSHNEHIRGEINTVRWWNPLTWHQQVQLSENSNGSSRVSMLYSGAQIALVGFGAATAALIGAYYTSRVFSSLTTGTTIPRITSLPSPPSQIDMTQLSSLSTTLSELPAAINTLKSLSDIQTSSPNSSTSTELVIVLSERCINALWRTLNRAVDIVREYSHSQR</sequence>
<feature type="transmembrane region" description="Helical" evidence="2">
    <location>
        <begin position="189"/>
        <end position="213"/>
    </location>
</feature>
<dbReference type="EMBL" id="OK491505">
    <property type="protein sequence ID" value="UDL14006.1"/>
    <property type="molecule type" value="Genomic_RNA"/>
</dbReference>
<feature type="coiled-coil region" evidence="1">
    <location>
        <begin position="39"/>
        <end position="79"/>
    </location>
</feature>
<proteinExistence type="predicted"/>
<evidence type="ECO:0000256" key="2">
    <source>
        <dbReference type="SAM" id="Phobius"/>
    </source>
</evidence>